<dbReference type="PROSITE" id="PS50925">
    <property type="entry name" value="BLUF"/>
    <property type="match status" value="1"/>
</dbReference>
<keyword evidence="4" id="KW-1185">Reference proteome</keyword>
<name>A0A0P1BKZ5_9BASI</name>
<organism evidence="3 4">
    <name type="scientific">Ceraceosorus bombacis</name>
    <dbReference type="NCBI Taxonomy" id="401625"/>
    <lineage>
        <taxon>Eukaryota</taxon>
        <taxon>Fungi</taxon>
        <taxon>Dikarya</taxon>
        <taxon>Basidiomycota</taxon>
        <taxon>Ustilaginomycotina</taxon>
        <taxon>Exobasidiomycetes</taxon>
        <taxon>Ceraceosorales</taxon>
        <taxon>Ceraceosoraceae</taxon>
        <taxon>Ceraceosorus</taxon>
    </lineage>
</organism>
<feature type="region of interest" description="Disordered" evidence="1">
    <location>
        <begin position="1"/>
        <end position="41"/>
    </location>
</feature>
<dbReference type="InterPro" id="IPR007024">
    <property type="entry name" value="BLUF_domain"/>
</dbReference>
<dbReference type="GO" id="GO:0009882">
    <property type="term" value="F:blue light photoreceptor activity"/>
    <property type="evidence" value="ECO:0007669"/>
    <property type="project" value="InterPro"/>
</dbReference>
<dbReference type="Proteomes" id="UP000054845">
    <property type="component" value="Unassembled WGS sequence"/>
</dbReference>
<proteinExistence type="predicted"/>
<dbReference type="Gene3D" id="3.30.70.100">
    <property type="match status" value="1"/>
</dbReference>
<feature type="compositionally biased region" description="Low complexity" evidence="1">
    <location>
        <begin position="16"/>
        <end position="39"/>
    </location>
</feature>
<feature type="domain" description="BLUF" evidence="2">
    <location>
        <begin position="48"/>
        <end position="140"/>
    </location>
</feature>
<evidence type="ECO:0000313" key="3">
    <source>
        <dbReference type="EMBL" id="CEH17329.1"/>
    </source>
</evidence>
<evidence type="ECO:0000259" key="2">
    <source>
        <dbReference type="PROSITE" id="PS50925"/>
    </source>
</evidence>
<dbReference type="EMBL" id="CCYA01000254">
    <property type="protein sequence ID" value="CEH17329.1"/>
    <property type="molecule type" value="Genomic_DNA"/>
</dbReference>
<protein>
    <submittedName>
        <fullName evidence="3">BLUF domain</fullName>
    </submittedName>
</protein>
<reference evidence="3 4" key="1">
    <citation type="submission" date="2014-09" db="EMBL/GenBank/DDBJ databases">
        <authorList>
            <person name="Magalhaes I.L.F."/>
            <person name="Oliveira U."/>
            <person name="Santos F.R."/>
            <person name="Vidigal T.H.D.A."/>
            <person name="Brescovit A.D."/>
            <person name="Santos A.J."/>
        </authorList>
    </citation>
    <scope>NUCLEOTIDE SEQUENCE [LARGE SCALE GENOMIC DNA]</scope>
</reference>
<dbReference type="AlphaFoldDB" id="A0A0P1BKZ5"/>
<dbReference type="InterPro" id="IPR036046">
    <property type="entry name" value="Acylphosphatase-like_dom_sf"/>
</dbReference>
<dbReference type="GO" id="GO:0071949">
    <property type="term" value="F:FAD binding"/>
    <property type="evidence" value="ECO:0007669"/>
    <property type="project" value="InterPro"/>
</dbReference>
<accession>A0A0P1BKZ5</accession>
<sequence length="196" mass="21287">MAPTASADSSVEARPAAQTMATFSSSTSSSASMARSSSAPGGYEELPLLQIVYASSSPERSPAAASVEQILRTSRRNNAAEDITGLLLFHDGSFVQFLEGPAANVKRVYERIRKDDRHRGVIEIFSASVAKRSFADWSMAYRDLSAARQDEQSPEDAKRVAGELSHILDSPEPSLTPDMSPKIRRLIGTFHRLLST</sequence>
<evidence type="ECO:0000313" key="4">
    <source>
        <dbReference type="Proteomes" id="UP000054845"/>
    </source>
</evidence>
<dbReference type="SUPFAM" id="SSF54975">
    <property type="entry name" value="Acylphosphatase/BLUF domain-like"/>
    <property type="match status" value="1"/>
</dbReference>
<dbReference type="Pfam" id="PF04940">
    <property type="entry name" value="BLUF"/>
    <property type="match status" value="1"/>
</dbReference>
<dbReference type="OrthoDB" id="2106504at2759"/>
<evidence type="ECO:0000256" key="1">
    <source>
        <dbReference type="SAM" id="MobiDB-lite"/>
    </source>
</evidence>
<dbReference type="SMART" id="SM01034">
    <property type="entry name" value="BLUF"/>
    <property type="match status" value="1"/>
</dbReference>